<sequence>MNWWHYLLLANIYLTLFFSFYMLFLRKETFFNLNRVYLVGGAVLSFALPLVQSAWVKQLFITQKVQQTILRVDPNAIYQFNVAAMAHTQRQVTLGEVLAAVYGAGILFFFCRFFYQLIQLQVDILQPKAPSTFSFFNKIRIEESDADNMYITAHEEAHARQWHSADIILIEAITILNWFNPVVYLYRNAIRHIHEFIADRDALHGGADKAEYAMLLVAQTFHAPPHRMVNPFFNNSMLKERIKMLQKNRSARIMLFKYWLSAPLFMLMLILSSATVNNSKAVNAIQNRAQQVFATPAINAITNDHSGEIPEEMTAPNNSAQPFNEHSIKDYTALEQTAEFPGGLDAFYAFLAMNMHYPQEVDAQGKVLVSFIIEKDGALSNFKITQSLAPAFDNEAMRVVKLSPKWHPAVQNGQPIREQFTVPISFTLFANNNKKPPVVKPAPQPENNNEVFTAVEQSAGFPGGIEAFYRYLSLNIRYPEEARTHNVQGKVFLTFIVERDGSISNIKLLRGIGSGCDEEAIRVFSNMPKWNPGLQNGYAIRQQYTVPISFSLVENHTPAPKATTDSTARN</sequence>
<evidence type="ECO:0000256" key="5">
    <source>
        <dbReference type="ARBA" id="ARBA00022519"/>
    </source>
</evidence>
<keyword evidence="6 10" id="KW-0812">Transmembrane</keyword>
<dbReference type="Pfam" id="PF03544">
    <property type="entry name" value="TonB_C"/>
    <property type="match status" value="2"/>
</dbReference>
<evidence type="ECO:0000313" key="12">
    <source>
        <dbReference type="EMBL" id="PTQ95686.1"/>
    </source>
</evidence>
<keyword evidence="8 10" id="KW-1133">Transmembrane helix</keyword>
<organism evidence="12 13">
    <name type="scientific">Mucilaginibacter yixingensis</name>
    <dbReference type="NCBI Taxonomy" id="1295612"/>
    <lineage>
        <taxon>Bacteria</taxon>
        <taxon>Pseudomonadati</taxon>
        <taxon>Bacteroidota</taxon>
        <taxon>Sphingobacteriia</taxon>
        <taxon>Sphingobacteriales</taxon>
        <taxon>Sphingobacteriaceae</taxon>
        <taxon>Mucilaginibacter</taxon>
    </lineage>
</organism>
<name>A0A2T5J896_9SPHI</name>
<dbReference type="PROSITE" id="PS52015">
    <property type="entry name" value="TONB_CTD"/>
    <property type="match status" value="1"/>
</dbReference>
<dbReference type="InterPro" id="IPR051045">
    <property type="entry name" value="TonB-dependent_transducer"/>
</dbReference>
<keyword evidence="7" id="KW-0653">Protein transport</keyword>
<dbReference type="OrthoDB" id="649093at2"/>
<evidence type="ECO:0000256" key="2">
    <source>
        <dbReference type="ARBA" id="ARBA00006555"/>
    </source>
</evidence>
<comment type="similarity">
    <text evidence="2">Belongs to the TonB family.</text>
</comment>
<keyword evidence="4" id="KW-1003">Cell membrane</keyword>
<dbReference type="GO" id="GO:0031992">
    <property type="term" value="F:energy transducer activity"/>
    <property type="evidence" value="ECO:0007669"/>
    <property type="project" value="TreeGrafter"/>
</dbReference>
<evidence type="ECO:0000256" key="10">
    <source>
        <dbReference type="SAM" id="Phobius"/>
    </source>
</evidence>
<evidence type="ECO:0000256" key="1">
    <source>
        <dbReference type="ARBA" id="ARBA00004383"/>
    </source>
</evidence>
<dbReference type="GO" id="GO:0015031">
    <property type="term" value="P:protein transport"/>
    <property type="evidence" value="ECO:0007669"/>
    <property type="project" value="UniProtKB-KW"/>
</dbReference>
<comment type="caution">
    <text evidence="12">The sequence shown here is derived from an EMBL/GenBank/DDBJ whole genome shotgun (WGS) entry which is preliminary data.</text>
</comment>
<keyword evidence="3" id="KW-0813">Transport</keyword>
<dbReference type="SUPFAM" id="SSF74653">
    <property type="entry name" value="TolA/TonB C-terminal domain"/>
    <property type="match status" value="2"/>
</dbReference>
<reference evidence="12 13" key="1">
    <citation type="submission" date="2018-04" db="EMBL/GenBank/DDBJ databases">
        <title>Genomic Encyclopedia of Archaeal and Bacterial Type Strains, Phase II (KMG-II): from individual species to whole genera.</title>
        <authorList>
            <person name="Goeker M."/>
        </authorList>
    </citation>
    <scope>NUCLEOTIDE SEQUENCE [LARGE SCALE GENOMIC DNA]</scope>
    <source>
        <strain evidence="12 13">DSM 26809</strain>
    </source>
</reference>
<evidence type="ECO:0000259" key="11">
    <source>
        <dbReference type="PROSITE" id="PS52015"/>
    </source>
</evidence>
<dbReference type="Pfam" id="PF05569">
    <property type="entry name" value="Peptidase_M56"/>
    <property type="match status" value="1"/>
</dbReference>
<dbReference type="NCBIfam" id="TIGR01352">
    <property type="entry name" value="tonB_Cterm"/>
    <property type="match status" value="2"/>
</dbReference>
<keyword evidence="5" id="KW-0997">Cell inner membrane</keyword>
<feature type="transmembrane region" description="Helical" evidence="10">
    <location>
        <begin position="97"/>
        <end position="115"/>
    </location>
</feature>
<dbReference type="InterPro" id="IPR008756">
    <property type="entry name" value="Peptidase_M56"/>
</dbReference>
<proteinExistence type="inferred from homology"/>
<dbReference type="EMBL" id="QAOQ01000005">
    <property type="protein sequence ID" value="PTQ95686.1"/>
    <property type="molecule type" value="Genomic_DNA"/>
</dbReference>
<keyword evidence="13" id="KW-1185">Reference proteome</keyword>
<gene>
    <name evidence="12" type="ORF">C8P68_105193</name>
</gene>
<dbReference type="InterPro" id="IPR037682">
    <property type="entry name" value="TonB_C"/>
</dbReference>
<evidence type="ECO:0000256" key="3">
    <source>
        <dbReference type="ARBA" id="ARBA00022448"/>
    </source>
</evidence>
<protein>
    <submittedName>
        <fullName evidence="12">Outer membrane transport energization protein TonB</fullName>
    </submittedName>
</protein>
<dbReference type="PANTHER" id="PTHR33446">
    <property type="entry name" value="PROTEIN TONB-RELATED"/>
    <property type="match status" value="1"/>
</dbReference>
<evidence type="ECO:0000256" key="4">
    <source>
        <dbReference type="ARBA" id="ARBA00022475"/>
    </source>
</evidence>
<evidence type="ECO:0000256" key="9">
    <source>
        <dbReference type="ARBA" id="ARBA00023136"/>
    </source>
</evidence>
<feature type="transmembrane region" description="Helical" evidence="10">
    <location>
        <begin position="36"/>
        <end position="55"/>
    </location>
</feature>
<feature type="transmembrane region" description="Helical" evidence="10">
    <location>
        <begin position="6"/>
        <end position="24"/>
    </location>
</feature>
<dbReference type="GO" id="GO:0055085">
    <property type="term" value="P:transmembrane transport"/>
    <property type="evidence" value="ECO:0007669"/>
    <property type="project" value="InterPro"/>
</dbReference>
<accession>A0A2T5J896</accession>
<evidence type="ECO:0000313" key="13">
    <source>
        <dbReference type="Proteomes" id="UP000244168"/>
    </source>
</evidence>
<evidence type="ECO:0000256" key="8">
    <source>
        <dbReference type="ARBA" id="ARBA00022989"/>
    </source>
</evidence>
<dbReference type="GO" id="GO:0098797">
    <property type="term" value="C:plasma membrane protein complex"/>
    <property type="evidence" value="ECO:0007669"/>
    <property type="project" value="TreeGrafter"/>
</dbReference>
<dbReference type="InterPro" id="IPR006260">
    <property type="entry name" value="TonB/TolA_C"/>
</dbReference>
<evidence type="ECO:0000256" key="7">
    <source>
        <dbReference type="ARBA" id="ARBA00022927"/>
    </source>
</evidence>
<feature type="transmembrane region" description="Helical" evidence="10">
    <location>
        <begin position="255"/>
        <end position="276"/>
    </location>
</feature>
<keyword evidence="9 10" id="KW-0472">Membrane</keyword>
<dbReference type="PANTHER" id="PTHR33446:SF2">
    <property type="entry name" value="PROTEIN TONB"/>
    <property type="match status" value="1"/>
</dbReference>
<dbReference type="RefSeq" id="WP_107829183.1">
    <property type="nucleotide sequence ID" value="NZ_CP160205.1"/>
</dbReference>
<dbReference type="Gene3D" id="3.30.1150.10">
    <property type="match status" value="2"/>
</dbReference>
<dbReference type="AlphaFoldDB" id="A0A2T5J896"/>
<feature type="domain" description="TonB C-terminal" evidence="11">
    <location>
        <begin position="463"/>
        <end position="559"/>
    </location>
</feature>
<comment type="subcellular location">
    <subcellularLocation>
        <location evidence="1">Cell inner membrane</location>
        <topology evidence="1">Single-pass membrane protein</topology>
        <orientation evidence="1">Periplasmic side</orientation>
    </subcellularLocation>
</comment>
<dbReference type="Proteomes" id="UP000244168">
    <property type="component" value="Unassembled WGS sequence"/>
</dbReference>
<evidence type="ECO:0000256" key="6">
    <source>
        <dbReference type="ARBA" id="ARBA00022692"/>
    </source>
</evidence>
<dbReference type="CDD" id="cd07341">
    <property type="entry name" value="M56_BlaR1_MecR1_like"/>
    <property type="match status" value="1"/>
</dbReference>